<dbReference type="EMBL" id="SPHZ02000005">
    <property type="protein sequence ID" value="KAF0917700.1"/>
    <property type="molecule type" value="Genomic_DNA"/>
</dbReference>
<sequence length="62" mass="6577">MTAVARTASKPNPMVVVADPGSSMAATKALGIKQALTFAAVAAWWRSEVKQLLISFANIIQF</sequence>
<evidence type="ECO:0000313" key="2">
    <source>
        <dbReference type="Proteomes" id="UP000479710"/>
    </source>
</evidence>
<comment type="caution">
    <text evidence="1">The sequence shown here is derived from an EMBL/GenBank/DDBJ whole genome shotgun (WGS) entry which is preliminary data.</text>
</comment>
<evidence type="ECO:0000313" key="1">
    <source>
        <dbReference type="EMBL" id="KAF0917700.1"/>
    </source>
</evidence>
<accession>A0A6G1DYW3</accession>
<gene>
    <name evidence="1" type="ORF">E2562_021202</name>
</gene>
<reference evidence="1 2" key="1">
    <citation type="submission" date="2019-11" db="EMBL/GenBank/DDBJ databases">
        <title>Whole genome sequence of Oryza granulata.</title>
        <authorList>
            <person name="Li W."/>
        </authorList>
    </citation>
    <scope>NUCLEOTIDE SEQUENCE [LARGE SCALE GENOMIC DNA]</scope>
    <source>
        <strain evidence="2">cv. Menghai</strain>
        <tissue evidence="1">Leaf</tissue>
    </source>
</reference>
<dbReference type="AlphaFoldDB" id="A0A6G1DYW3"/>
<keyword evidence="2" id="KW-1185">Reference proteome</keyword>
<proteinExistence type="predicted"/>
<protein>
    <submittedName>
        <fullName evidence="1">Uncharacterized protein</fullName>
    </submittedName>
</protein>
<name>A0A6G1DYW3_9ORYZ</name>
<organism evidence="1 2">
    <name type="scientific">Oryza meyeriana var. granulata</name>
    <dbReference type="NCBI Taxonomy" id="110450"/>
    <lineage>
        <taxon>Eukaryota</taxon>
        <taxon>Viridiplantae</taxon>
        <taxon>Streptophyta</taxon>
        <taxon>Embryophyta</taxon>
        <taxon>Tracheophyta</taxon>
        <taxon>Spermatophyta</taxon>
        <taxon>Magnoliopsida</taxon>
        <taxon>Liliopsida</taxon>
        <taxon>Poales</taxon>
        <taxon>Poaceae</taxon>
        <taxon>BOP clade</taxon>
        <taxon>Oryzoideae</taxon>
        <taxon>Oryzeae</taxon>
        <taxon>Oryzinae</taxon>
        <taxon>Oryza</taxon>
        <taxon>Oryza meyeriana</taxon>
    </lineage>
</organism>
<dbReference type="Proteomes" id="UP000479710">
    <property type="component" value="Unassembled WGS sequence"/>
</dbReference>